<reference evidence="1" key="1">
    <citation type="submission" date="2018-02" db="EMBL/GenBank/DDBJ databases">
        <title>Rhizophora mucronata_Transcriptome.</title>
        <authorList>
            <person name="Meera S.P."/>
            <person name="Sreeshan A."/>
            <person name="Augustine A."/>
        </authorList>
    </citation>
    <scope>NUCLEOTIDE SEQUENCE</scope>
    <source>
        <tissue evidence="1">Leaf</tissue>
    </source>
</reference>
<protein>
    <submittedName>
        <fullName evidence="1">Uncharacterized protein</fullName>
    </submittedName>
</protein>
<accession>A0A2P2NCA8</accession>
<dbReference type="EMBL" id="GGEC01059635">
    <property type="protein sequence ID" value="MBX40119.1"/>
    <property type="molecule type" value="Transcribed_RNA"/>
</dbReference>
<dbReference type="AlphaFoldDB" id="A0A2P2NCA8"/>
<proteinExistence type="predicted"/>
<sequence length="40" mass="4708">MTEPSCFRCSAHFNSQECRLSCLSWKMNTRDDQAQNARVR</sequence>
<name>A0A2P2NCA8_RHIMU</name>
<evidence type="ECO:0000313" key="1">
    <source>
        <dbReference type="EMBL" id="MBX40119.1"/>
    </source>
</evidence>
<organism evidence="1">
    <name type="scientific">Rhizophora mucronata</name>
    <name type="common">Asiatic mangrove</name>
    <dbReference type="NCBI Taxonomy" id="61149"/>
    <lineage>
        <taxon>Eukaryota</taxon>
        <taxon>Viridiplantae</taxon>
        <taxon>Streptophyta</taxon>
        <taxon>Embryophyta</taxon>
        <taxon>Tracheophyta</taxon>
        <taxon>Spermatophyta</taxon>
        <taxon>Magnoliopsida</taxon>
        <taxon>eudicotyledons</taxon>
        <taxon>Gunneridae</taxon>
        <taxon>Pentapetalae</taxon>
        <taxon>rosids</taxon>
        <taxon>fabids</taxon>
        <taxon>Malpighiales</taxon>
        <taxon>Rhizophoraceae</taxon>
        <taxon>Rhizophora</taxon>
    </lineage>
</organism>